<dbReference type="GO" id="GO:0005829">
    <property type="term" value="C:cytosol"/>
    <property type="evidence" value="ECO:0007669"/>
    <property type="project" value="TreeGrafter"/>
</dbReference>
<dbReference type="Proteomes" id="UP000008718">
    <property type="component" value="Chromosome"/>
</dbReference>
<proteinExistence type="predicted"/>
<accession>E4T3F6</accession>
<dbReference type="AlphaFoldDB" id="E4T3F6"/>
<dbReference type="InterPro" id="IPR002187">
    <property type="entry name" value="N-reg_PII"/>
</dbReference>
<dbReference type="PRINTS" id="PR00340">
    <property type="entry name" value="PIIGLNB"/>
</dbReference>
<organism evidence="1 2">
    <name type="scientific">Paludibacter propionicigenes (strain DSM 17365 / JCM 13257 / WB4)</name>
    <dbReference type="NCBI Taxonomy" id="694427"/>
    <lineage>
        <taxon>Bacteria</taxon>
        <taxon>Pseudomonadati</taxon>
        <taxon>Bacteroidota</taxon>
        <taxon>Bacteroidia</taxon>
        <taxon>Bacteroidales</taxon>
        <taxon>Paludibacteraceae</taxon>
        <taxon>Paludibacter</taxon>
    </lineage>
</organism>
<dbReference type="PROSITE" id="PS51343">
    <property type="entry name" value="PII_GLNB_DOM"/>
    <property type="match status" value="1"/>
</dbReference>
<dbReference type="OrthoDB" id="9802729at2"/>
<dbReference type="EMBL" id="CP002345">
    <property type="protein sequence ID" value="ADQ79250.1"/>
    <property type="molecule type" value="Genomic_DNA"/>
</dbReference>
<dbReference type="InterPro" id="IPR011322">
    <property type="entry name" value="N-reg_PII-like_a/b"/>
</dbReference>
<reference key="1">
    <citation type="submission" date="2010-11" db="EMBL/GenBank/DDBJ databases">
        <title>The complete genome of Paludibacter propionicigenes DSM 17365.</title>
        <authorList>
            <consortium name="US DOE Joint Genome Institute (JGI-PGF)"/>
            <person name="Lucas S."/>
            <person name="Copeland A."/>
            <person name="Lapidus A."/>
            <person name="Bruce D."/>
            <person name="Goodwin L."/>
            <person name="Pitluck S."/>
            <person name="Kyrpides N."/>
            <person name="Mavromatis K."/>
            <person name="Ivanova N."/>
            <person name="Munk A.C."/>
            <person name="Brettin T."/>
            <person name="Detter J.C."/>
            <person name="Han C."/>
            <person name="Tapia R."/>
            <person name="Land M."/>
            <person name="Hauser L."/>
            <person name="Markowitz V."/>
            <person name="Cheng J.-F."/>
            <person name="Hugenholtz P."/>
            <person name="Woyke T."/>
            <person name="Wu D."/>
            <person name="Gronow S."/>
            <person name="Wellnitz S."/>
            <person name="Brambilla E."/>
            <person name="Klenk H.-P."/>
            <person name="Eisen J.A."/>
        </authorList>
    </citation>
    <scope>NUCLEOTIDE SEQUENCE</scope>
    <source>
        <strain>WB4</strain>
    </source>
</reference>
<dbReference type="GO" id="GO:0005524">
    <property type="term" value="F:ATP binding"/>
    <property type="evidence" value="ECO:0007669"/>
    <property type="project" value="TreeGrafter"/>
</dbReference>
<dbReference type="STRING" id="694427.Palpr_1102"/>
<keyword evidence="2" id="KW-1185">Reference proteome</keyword>
<dbReference type="RefSeq" id="WP_013444619.1">
    <property type="nucleotide sequence ID" value="NC_014734.1"/>
</dbReference>
<gene>
    <name evidence="1" type="ordered locus">Palpr_1102</name>
</gene>
<dbReference type="PANTHER" id="PTHR30115:SF11">
    <property type="entry name" value="NITROGEN REGULATORY PROTEIN P-II HOMOLOG"/>
    <property type="match status" value="1"/>
</dbReference>
<dbReference type="GO" id="GO:0030234">
    <property type="term" value="F:enzyme regulator activity"/>
    <property type="evidence" value="ECO:0007669"/>
    <property type="project" value="InterPro"/>
</dbReference>
<dbReference type="Gene3D" id="3.30.70.120">
    <property type="match status" value="1"/>
</dbReference>
<name>E4T3F6_PALPW</name>
<dbReference type="Pfam" id="PF00543">
    <property type="entry name" value="P-II"/>
    <property type="match status" value="1"/>
</dbReference>
<dbReference type="KEGG" id="ppn:Palpr_1102"/>
<dbReference type="eggNOG" id="COG0347">
    <property type="taxonomic scope" value="Bacteria"/>
</dbReference>
<dbReference type="HOGENOM" id="CLU_082268_0_0_10"/>
<evidence type="ECO:0000313" key="1">
    <source>
        <dbReference type="EMBL" id="ADQ79250.1"/>
    </source>
</evidence>
<reference evidence="1 2" key="2">
    <citation type="journal article" date="2011" name="Stand. Genomic Sci.">
        <title>Complete genome sequence of Paludibacter propionicigenes type strain (WB4).</title>
        <authorList>
            <person name="Gronow S."/>
            <person name="Munk C."/>
            <person name="Lapidus A."/>
            <person name="Nolan M."/>
            <person name="Lucas S."/>
            <person name="Hammon N."/>
            <person name="Deshpande S."/>
            <person name="Cheng J.F."/>
            <person name="Tapia R."/>
            <person name="Han C."/>
            <person name="Goodwin L."/>
            <person name="Pitluck S."/>
            <person name="Liolios K."/>
            <person name="Ivanova N."/>
            <person name="Mavromatis K."/>
            <person name="Mikhailova N."/>
            <person name="Pati A."/>
            <person name="Chen A."/>
            <person name="Palaniappan K."/>
            <person name="Land M."/>
            <person name="Hauser L."/>
            <person name="Chang Y.J."/>
            <person name="Jeffries C.D."/>
            <person name="Brambilla E."/>
            <person name="Rohde M."/>
            <person name="Goker M."/>
            <person name="Detter J.C."/>
            <person name="Woyke T."/>
            <person name="Bristow J."/>
            <person name="Eisen J.A."/>
            <person name="Markowitz V."/>
            <person name="Hugenholtz P."/>
            <person name="Kyrpides N.C."/>
            <person name="Klenk H.P."/>
        </authorList>
    </citation>
    <scope>NUCLEOTIDE SEQUENCE [LARGE SCALE GENOMIC DNA]</scope>
    <source>
        <strain evidence="2">DSM 17365 / JCM 13257 / WB4</strain>
    </source>
</reference>
<dbReference type="InterPro" id="IPR015867">
    <property type="entry name" value="N-reg_PII/ATP_PRibTrfase_C"/>
</dbReference>
<sequence length="120" mass="13850">MKKIEAIIRKSKFEDVKRALYDAGIEWFSYWDITGLGKSTEEQVVRGQVFKSGYIQRRMVSIVVRDVNLEKTINAILDSAWTGETGDGKLFVYDIEDTYRIRTKESGPEALYNKDESTKN</sequence>
<evidence type="ECO:0000313" key="2">
    <source>
        <dbReference type="Proteomes" id="UP000008718"/>
    </source>
</evidence>
<dbReference type="GO" id="GO:0006808">
    <property type="term" value="P:regulation of nitrogen utilization"/>
    <property type="evidence" value="ECO:0007669"/>
    <property type="project" value="InterPro"/>
</dbReference>
<dbReference type="SUPFAM" id="SSF54913">
    <property type="entry name" value="GlnB-like"/>
    <property type="match status" value="1"/>
</dbReference>
<dbReference type="PANTHER" id="PTHR30115">
    <property type="entry name" value="NITROGEN REGULATORY PROTEIN P-II"/>
    <property type="match status" value="1"/>
</dbReference>
<protein>
    <submittedName>
        <fullName evidence="1">Nitrogen regulatory protein P-II</fullName>
    </submittedName>
</protein>
<dbReference type="SMART" id="SM00938">
    <property type="entry name" value="P-II"/>
    <property type="match status" value="1"/>
</dbReference>